<dbReference type="InterPro" id="IPR018234">
    <property type="entry name" value="GTP_CycHdrlase_I_CS"/>
</dbReference>
<dbReference type="InterPro" id="IPR001474">
    <property type="entry name" value="GTP_CycHdrlase_I"/>
</dbReference>
<evidence type="ECO:0000313" key="9">
    <source>
        <dbReference type="Proteomes" id="UP000772566"/>
    </source>
</evidence>
<dbReference type="NCBIfam" id="TIGR00063">
    <property type="entry name" value="folE"/>
    <property type="match status" value="1"/>
</dbReference>
<feature type="binding site" evidence="6">
    <location>
        <position position="157"/>
    </location>
    <ligand>
        <name>Zn(2+)</name>
        <dbReference type="ChEBI" id="CHEBI:29105"/>
    </ligand>
</feature>
<dbReference type="GO" id="GO:0006730">
    <property type="term" value="P:one-carbon metabolic process"/>
    <property type="evidence" value="ECO:0007669"/>
    <property type="project" value="UniProtKB-UniRule"/>
</dbReference>
<keyword evidence="6" id="KW-0342">GTP-binding</keyword>
<dbReference type="EMBL" id="JABZGT010000402">
    <property type="protein sequence ID" value="MBF4809709.1"/>
    <property type="molecule type" value="Genomic_DNA"/>
</dbReference>
<dbReference type="PANTHER" id="PTHR11109:SF7">
    <property type="entry name" value="GTP CYCLOHYDROLASE 1"/>
    <property type="match status" value="1"/>
</dbReference>
<evidence type="ECO:0000313" key="8">
    <source>
        <dbReference type="EMBL" id="MBF4809709.1"/>
    </source>
</evidence>
<dbReference type="PANTHER" id="PTHR11109">
    <property type="entry name" value="GTP CYCLOHYDROLASE I"/>
    <property type="match status" value="1"/>
</dbReference>
<dbReference type="SUPFAM" id="SSF55620">
    <property type="entry name" value="Tetrahydrobiopterin biosynthesis enzymes-like"/>
    <property type="match status" value="1"/>
</dbReference>
<gene>
    <name evidence="6 8" type="primary">folE</name>
    <name evidence="8" type="ORF">HXK23_05775</name>
</gene>
<dbReference type="GO" id="GO:0005525">
    <property type="term" value="F:GTP binding"/>
    <property type="evidence" value="ECO:0007669"/>
    <property type="project" value="UniProtKB-KW"/>
</dbReference>
<dbReference type="PROSITE" id="PS00859">
    <property type="entry name" value="GTP_CYCLOHYDROL_1_1"/>
    <property type="match status" value="1"/>
</dbReference>
<dbReference type="GO" id="GO:0046654">
    <property type="term" value="P:tetrahydrofolate biosynthetic process"/>
    <property type="evidence" value="ECO:0007669"/>
    <property type="project" value="UniProtKB-UniRule"/>
</dbReference>
<dbReference type="AlphaFoldDB" id="A0A930YTS4"/>
<accession>A0A930YTS4</accession>
<evidence type="ECO:0000256" key="4">
    <source>
        <dbReference type="ARBA" id="ARBA00022563"/>
    </source>
</evidence>
<feature type="binding site" evidence="6">
    <location>
        <position position="85"/>
    </location>
    <ligand>
        <name>Zn(2+)</name>
        <dbReference type="ChEBI" id="CHEBI:29105"/>
    </ligand>
</feature>
<reference evidence="8" key="1">
    <citation type="submission" date="2020-04" db="EMBL/GenBank/DDBJ databases">
        <title>Deep metagenomics examines the oral microbiome during advanced dental caries in children, revealing novel taxa and co-occurrences with host molecules.</title>
        <authorList>
            <person name="Baker J.L."/>
            <person name="Morton J.T."/>
            <person name="Dinis M."/>
            <person name="Alvarez R."/>
            <person name="Tran N.C."/>
            <person name="Knight R."/>
            <person name="Edlund A."/>
        </authorList>
    </citation>
    <scope>NUCLEOTIDE SEQUENCE</scope>
    <source>
        <strain evidence="8">JCVI_22A_bin.2</strain>
    </source>
</reference>
<sequence length="195" mass="21650">MAAKNNYKRLDQERVKAAVTEFLLAIGEDPEREGLLDTPDRVARACVELFGGMQEDPAAHLRKQFHEEGNKEMVIVRDIPFSSTCEHHILPFVGKAHVCYIPQNGRITGLSKIARCVSGYSRRLQVQERLTGQIADAMVEELDPLGVLVVMEAEHTCMSMRGIRASGALTTTSAVRGIFKTNEKTRAEAMRLLGL</sequence>
<dbReference type="FunFam" id="3.30.1130.10:FF:000001">
    <property type="entry name" value="GTP cyclohydrolase 1"/>
    <property type="match status" value="1"/>
</dbReference>
<dbReference type="GO" id="GO:0008270">
    <property type="term" value="F:zinc ion binding"/>
    <property type="evidence" value="ECO:0007669"/>
    <property type="project" value="UniProtKB-UniRule"/>
</dbReference>
<name>A0A930YTS4_9ACTN</name>
<dbReference type="NCBIfam" id="NF006825">
    <property type="entry name" value="PRK09347.1-2"/>
    <property type="match status" value="1"/>
</dbReference>
<evidence type="ECO:0000256" key="5">
    <source>
        <dbReference type="ARBA" id="ARBA00022801"/>
    </source>
</evidence>
<dbReference type="PROSITE" id="PS00860">
    <property type="entry name" value="GTP_CYCLOHYDROL_1_2"/>
    <property type="match status" value="1"/>
</dbReference>
<evidence type="ECO:0000256" key="6">
    <source>
        <dbReference type="HAMAP-Rule" id="MF_00223"/>
    </source>
</evidence>
<evidence type="ECO:0000259" key="7">
    <source>
        <dbReference type="Pfam" id="PF01227"/>
    </source>
</evidence>
<dbReference type="InterPro" id="IPR020602">
    <property type="entry name" value="GTP_CycHdrlase_I_dom"/>
</dbReference>
<proteinExistence type="inferred from homology"/>
<dbReference type="EC" id="3.5.4.16" evidence="6"/>
<keyword evidence="5 6" id="KW-0378">Hydrolase</keyword>
<comment type="caution">
    <text evidence="8">The sequence shown here is derived from an EMBL/GenBank/DDBJ whole genome shotgun (WGS) entry which is preliminary data.</text>
</comment>
<dbReference type="Gene3D" id="1.10.286.10">
    <property type="match status" value="1"/>
</dbReference>
<dbReference type="HAMAP" id="MF_00223">
    <property type="entry name" value="FolE"/>
    <property type="match status" value="1"/>
</dbReference>
<comment type="similarity">
    <text evidence="3 6">Belongs to the GTP cyclohydrolase I family.</text>
</comment>
<dbReference type="NCBIfam" id="NF006826">
    <property type="entry name" value="PRK09347.1-3"/>
    <property type="match status" value="1"/>
</dbReference>
<keyword evidence="6" id="KW-0862">Zinc</keyword>
<dbReference type="InterPro" id="IPR043134">
    <property type="entry name" value="GTP-CH-I_N"/>
</dbReference>
<organism evidence="8 9">
    <name type="scientific">Lancefieldella parvula</name>
    <dbReference type="NCBI Taxonomy" id="1382"/>
    <lineage>
        <taxon>Bacteria</taxon>
        <taxon>Bacillati</taxon>
        <taxon>Actinomycetota</taxon>
        <taxon>Coriobacteriia</taxon>
        <taxon>Coriobacteriales</taxon>
        <taxon>Atopobiaceae</taxon>
        <taxon>Lancefieldella</taxon>
    </lineage>
</organism>
<dbReference type="FunFam" id="1.10.286.10:FF:000001">
    <property type="entry name" value="GTP cyclohydrolase 1"/>
    <property type="match status" value="1"/>
</dbReference>
<keyword evidence="6" id="KW-0479">Metal-binding</keyword>
<comment type="catalytic activity">
    <reaction evidence="1 6">
        <text>GTP + H2O = 7,8-dihydroneopterin 3'-triphosphate + formate + H(+)</text>
        <dbReference type="Rhea" id="RHEA:17473"/>
        <dbReference type="ChEBI" id="CHEBI:15377"/>
        <dbReference type="ChEBI" id="CHEBI:15378"/>
        <dbReference type="ChEBI" id="CHEBI:15740"/>
        <dbReference type="ChEBI" id="CHEBI:37565"/>
        <dbReference type="ChEBI" id="CHEBI:58462"/>
        <dbReference type="EC" id="3.5.4.16"/>
    </reaction>
</comment>
<feature type="domain" description="GTP cyclohydrolase I" evidence="7">
    <location>
        <begin position="16"/>
        <end position="193"/>
    </location>
</feature>
<comment type="subunit">
    <text evidence="6">Homopolymer.</text>
</comment>
<dbReference type="InterPro" id="IPR043133">
    <property type="entry name" value="GTP-CH-I_C/QueF"/>
</dbReference>
<keyword evidence="6" id="KW-0547">Nucleotide-binding</keyword>
<keyword evidence="4 6" id="KW-0554">One-carbon metabolism</keyword>
<evidence type="ECO:0000256" key="2">
    <source>
        <dbReference type="ARBA" id="ARBA00005080"/>
    </source>
</evidence>
<protein>
    <recommendedName>
        <fullName evidence="6">GTP cyclohydrolase 1</fullName>
        <ecNumber evidence="6">3.5.4.16</ecNumber>
    </recommendedName>
    <alternativeName>
        <fullName evidence="6">GTP cyclohydrolase I</fullName>
        <shortName evidence="6">GTP-CH-I</shortName>
    </alternativeName>
</protein>
<dbReference type="GO" id="GO:0006729">
    <property type="term" value="P:tetrahydrobiopterin biosynthetic process"/>
    <property type="evidence" value="ECO:0007669"/>
    <property type="project" value="TreeGrafter"/>
</dbReference>
<comment type="pathway">
    <text evidence="2 6">Cofactor biosynthesis; 7,8-dihydroneopterin triphosphate biosynthesis; 7,8-dihydroneopterin triphosphate from GTP: step 1/1.</text>
</comment>
<dbReference type="Proteomes" id="UP000772566">
    <property type="component" value="Unassembled WGS sequence"/>
</dbReference>
<feature type="binding site" evidence="6">
    <location>
        <position position="88"/>
    </location>
    <ligand>
        <name>Zn(2+)</name>
        <dbReference type="ChEBI" id="CHEBI:29105"/>
    </ligand>
</feature>
<evidence type="ECO:0000256" key="3">
    <source>
        <dbReference type="ARBA" id="ARBA00008085"/>
    </source>
</evidence>
<evidence type="ECO:0000256" key="1">
    <source>
        <dbReference type="ARBA" id="ARBA00001052"/>
    </source>
</evidence>
<dbReference type="Pfam" id="PF01227">
    <property type="entry name" value="GTP_cyclohydroI"/>
    <property type="match status" value="1"/>
</dbReference>
<dbReference type="Gene3D" id="3.30.1130.10">
    <property type="match status" value="1"/>
</dbReference>
<dbReference type="GO" id="GO:0003934">
    <property type="term" value="F:GTP cyclohydrolase I activity"/>
    <property type="evidence" value="ECO:0007669"/>
    <property type="project" value="UniProtKB-UniRule"/>
</dbReference>
<dbReference type="GO" id="GO:0005737">
    <property type="term" value="C:cytoplasm"/>
    <property type="evidence" value="ECO:0007669"/>
    <property type="project" value="TreeGrafter"/>
</dbReference>